<dbReference type="OrthoDB" id="18982at2759"/>
<organism evidence="13 14">
    <name type="scientific">Nitzschia inconspicua</name>
    <dbReference type="NCBI Taxonomy" id="303405"/>
    <lineage>
        <taxon>Eukaryota</taxon>
        <taxon>Sar</taxon>
        <taxon>Stramenopiles</taxon>
        <taxon>Ochrophyta</taxon>
        <taxon>Bacillariophyta</taxon>
        <taxon>Bacillariophyceae</taxon>
        <taxon>Bacillariophycidae</taxon>
        <taxon>Bacillariales</taxon>
        <taxon>Bacillariaceae</taxon>
        <taxon>Nitzschia</taxon>
    </lineage>
</organism>
<dbReference type="GO" id="GO:0032266">
    <property type="term" value="F:phosphatidylinositol-3-phosphate binding"/>
    <property type="evidence" value="ECO:0007669"/>
    <property type="project" value="TreeGrafter"/>
</dbReference>
<dbReference type="GO" id="GO:0061908">
    <property type="term" value="C:phagophore"/>
    <property type="evidence" value="ECO:0007669"/>
    <property type="project" value="TreeGrafter"/>
</dbReference>
<evidence type="ECO:0000256" key="6">
    <source>
        <dbReference type="ARBA" id="ARBA00022824"/>
    </source>
</evidence>
<evidence type="ECO:0000256" key="1">
    <source>
        <dbReference type="ARBA" id="ARBA00004406"/>
    </source>
</evidence>
<dbReference type="GO" id="GO:0061709">
    <property type="term" value="P:reticulophagy"/>
    <property type="evidence" value="ECO:0007669"/>
    <property type="project" value="TreeGrafter"/>
</dbReference>
<keyword evidence="14" id="KW-1185">Reference proteome</keyword>
<dbReference type="EMBL" id="JAGRRH010000021">
    <property type="protein sequence ID" value="KAG7346741.1"/>
    <property type="molecule type" value="Genomic_DNA"/>
</dbReference>
<dbReference type="PANTHER" id="PTHR13190">
    <property type="entry name" value="AUTOPHAGY-RELATED 2, ISOFORM A"/>
    <property type="match status" value="1"/>
</dbReference>
<evidence type="ECO:0000256" key="10">
    <source>
        <dbReference type="ARBA" id="ARBA00024479"/>
    </source>
</evidence>
<comment type="similarity">
    <text evidence="3">Belongs to the ATG2 family.</text>
</comment>
<keyword evidence="9" id="KW-0472">Membrane</keyword>
<dbReference type="GO" id="GO:0061723">
    <property type="term" value="P:glycophagy"/>
    <property type="evidence" value="ECO:0007669"/>
    <property type="project" value="TreeGrafter"/>
</dbReference>
<dbReference type="GO" id="GO:0000422">
    <property type="term" value="P:autophagy of mitochondrion"/>
    <property type="evidence" value="ECO:0007669"/>
    <property type="project" value="TreeGrafter"/>
</dbReference>
<feature type="compositionally biased region" description="Polar residues" evidence="12">
    <location>
        <begin position="158"/>
        <end position="170"/>
    </location>
</feature>
<feature type="compositionally biased region" description="Acidic residues" evidence="12">
    <location>
        <begin position="834"/>
        <end position="843"/>
    </location>
</feature>
<keyword evidence="5" id="KW-0813">Transport</keyword>
<evidence type="ECO:0000256" key="12">
    <source>
        <dbReference type="SAM" id="MobiDB-lite"/>
    </source>
</evidence>
<dbReference type="GO" id="GO:0034727">
    <property type="term" value="P:piecemeal microautophagy of the nucleus"/>
    <property type="evidence" value="ECO:0007669"/>
    <property type="project" value="TreeGrafter"/>
</dbReference>
<reference evidence="13" key="2">
    <citation type="submission" date="2021-04" db="EMBL/GenBank/DDBJ databases">
        <authorList>
            <person name="Podell S."/>
        </authorList>
    </citation>
    <scope>NUCLEOTIDE SEQUENCE</scope>
    <source>
        <strain evidence="13">Hildebrandi</strain>
    </source>
</reference>
<feature type="compositionally biased region" description="Polar residues" evidence="12">
    <location>
        <begin position="847"/>
        <end position="857"/>
    </location>
</feature>
<feature type="region of interest" description="Disordered" evidence="12">
    <location>
        <begin position="144"/>
        <end position="173"/>
    </location>
</feature>
<evidence type="ECO:0000256" key="9">
    <source>
        <dbReference type="ARBA" id="ARBA00023136"/>
    </source>
</evidence>
<feature type="compositionally biased region" description="Polar residues" evidence="12">
    <location>
        <begin position="93"/>
        <end position="103"/>
    </location>
</feature>
<feature type="region of interest" description="Disordered" evidence="12">
    <location>
        <begin position="832"/>
        <end position="859"/>
    </location>
</feature>
<reference evidence="13" key="1">
    <citation type="journal article" date="2021" name="Sci. Rep.">
        <title>Diploid genomic architecture of Nitzschia inconspicua, an elite biomass production diatom.</title>
        <authorList>
            <person name="Oliver A."/>
            <person name="Podell S."/>
            <person name="Pinowska A."/>
            <person name="Traller J.C."/>
            <person name="Smith S.R."/>
            <person name="McClure R."/>
            <person name="Beliaev A."/>
            <person name="Bohutskyi P."/>
            <person name="Hill E.A."/>
            <person name="Rabines A."/>
            <person name="Zheng H."/>
            <person name="Allen L.Z."/>
            <person name="Kuo A."/>
            <person name="Grigoriev I.V."/>
            <person name="Allen A.E."/>
            <person name="Hazlebeck D."/>
            <person name="Allen E.E."/>
        </authorList>
    </citation>
    <scope>NUCLEOTIDE SEQUENCE</scope>
    <source>
        <strain evidence="13">Hildebrandi</strain>
    </source>
</reference>
<dbReference type="GO" id="GO:0034045">
    <property type="term" value="C:phagophore assembly site membrane"/>
    <property type="evidence" value="ECO:0007669"/>
    <property type="project" value="UniProtKB-SubCell"/>
</dbReference>
<evidence type="ECO:0000256" key="8">
    <source>
        <dbReference type="ARBA" id="ARBA00023055"/>
    </source>
</evidence>
<evidence type="ECO:0000313" key="14">
    <source>
        <dbReference type="Proteomes" id="UP000693970"/>
    </source>
</evidence>
<dbReference type="Pfam" id="PF13329">
    <property type="entry name" value="ATG2_CAD"/>
    <property type="match status" value="2"/>
</dbReference>
<proteinExistence type="inferred from homology"/>
<evidence type="ECO:0000256" key="4">
    <source>
        <dbReference type="ARBA" id="ARBA00018070"/>
    </source>
</evidence>
<dbReference type="GO" id="GO:0005789">
    <property type="term" value="C:endoplasmic reticulum membrane"/>
    <property type="evidence" value="ECO:0007669"/>
    <property type="project" value="UniProtKB-SubCell"/>
</dbReference>
<sequence length="1966" mass="218442">MIQWKQRLYAFLLRRVLGPFLDSSAAQKLHDSLDVSLQEGVFVFKDVALDSDYLTDRLTDKVPGLSIRKASIDRLEIHLTLRENHPSHDATAPTGSNSATTTTQSSLAWRAMKLGTMNESLPAVSLIADVTIDGISLELEPIDRGRRKTPKSEAEQCMNKNKSSPTNTATAIEEPSTKSVIGSYIDAALASLELNLKLINVNVKLCHTANNNNNDNNDSMTMEHFLMLKVSVLSYKSLDVRSPAAGSNSNNVSSATESSYKTVVHKLLEFSEVTIITGEVTGPSMLSHGPPQLPSTSTIALVQGNGQIFYRVIEYHQNSTSPIRKDGNPQLQQDIEIKLNQQLNISVDVLSLGRLQTLIQGFRDISEANNDVQSVDSATIAAESSLRKNLHILDNTFEAETDRDDLKALTGIMRQYREAYHLAEHNQLRGGILVPSNAFLDDAYQLEEDHEDSTTFDVFFDANDQSFYNATSVLTRSMRQPPEDSEIYEEEAREHISTKLRFHLLSGCLKVLFLPSGQPYRPSRPQEYILWTLEDISVSLSSSYRLSEVTMSVLHFDIEDAQFTTKGIPGEGNVLRENSAVLDSPLEIGKVLGFGPESTNSDDSYGDNVLLSNAPCIDLNWTRTKDTETCNITLLCLELCFRSRTVSNLLQLKSLLQDSCLEPLISTVPKTSSLPKDRHNRRAVEMSCTCPSLTISIPLLKKVSTEPIFLRSREIIPNAIIAESSIGICFDNTSFEVMSQSDQGLEPGQSIFSGEFACHQIFVFASCPEGDTVSFQSKMLRKNILAASGRLEVNPFIPISLTVAKVVPNGKENNPGREAFPVVPAITSFKARQEDDDDDDSSDAADQSTNTFQSNFNSRKDLRGVDPQISMMADAEKSNFVVTIHFPEILMDVSCKELMTFSQMVDAAKPPVLVVNSPIRSPPTSTLLRSVDVRCVTIICQDVTLSVCEDSTDFSPTSTNLLRCVLAMDQVRFHSLLIGSSMRHFRAISHDPCLYASLGTCELPKGTSHRLLDAKARVQVLRSSIRNHSLNPAVPLFFRSRMFTPISNETPSILFDVINSSSSGERNGIKQKRVHLTLYHITYRYDVESTLIPRLSGLLSDLVTNQHRLESQQTTHVIAKDDSDNPSMTRLFISCADVNLDYASPLCFERESRSIVRIGDFRVSSNVMSPGGPIQAYSISMGDLNCHISNSRISCSDEDSRLCRASWFNVPRNDALTEKTAQVFGAMPEAILREIGFVNVISLDVMEAFVTKRQQNICTGKNRGTNEPQLSTTLTIGTLSVHACKDSFKCFSETVGELQAKLTSLTEDEFSRLKDDAICDVSNFDPRSSEGPSMAILIQKSSEEQFLIPEVEFSQKEKETHNSFLLDGYEWTTIDHDPLTKLEISPGDEQRSGWYNTDSSAAGSLPVDIIPQHFPLHAIADPLSDGDMHAKRLAGRNAVISVKSRLLIHKLNIRIRFFDGYDWPDSCTEKQREAAMRPGKMFVIEPVPPSVVREEKKNMSKDVSVDGKNSLTRKAQLMGKLLDMEEKVSSSFHEALLPQERALMMDREKHFRLNCRQSNVFFQISMNGVTMRVDSFDKSTTHRLQSILELAVSNFFVAETVSMSKPIKMFGEWSSDQEHPRDTRFGTVMLNMATWSPLSKITTATKLESDECDMSIQLLPMRLLLDQRAITFIRAFVNNEDSKDVEFVEGKKWSDGLHLIPPPIFKVFKIKPWKVKVDYNPTKMDIAALREGSIVELVNISPIHRMVITLSEVTVVDSLGLGPVFSQVVSSWVKEICGTQLHKFLANARPFEPFTDVGQGLTDLVILPYEAFRQGDSIQRAMRKGLKSLAETVIFQTLTTSSGLTKYAADLMADTLGGGRPNDSLHPLPARPVAVPKGIQDVRRHACESLARGIQTANYKVVVVPYREFTRNGVTGAVSSVIRGIPVLLVAPLTGATEAASYTLLGARNALRPDIRKEEEASMSLH</sequence>
<evidence type="ECO:0000256" key="11">
    <source>
        <dbReference type="ARBA" id="ARBA00024615"/>
    </source>
</evidence>
<keyword evidence="7" id="KW-0072">Autophagy</keyword>
<comment type="subcellular location">
    <subcellularLocation>
        <location evidence="1">Endoplasmic reticulum membrane</location>
        <topology evidence="1">Peripheral membrane protein</topology>
    </subcellularLocation>
    <subcellularLocation>
        <location evidence="2">Preautophagosomal structure membrane</location>
        <topology evidence="2">Peripheral membrane protein</topology>
    </subcellularLocation>
</comment>
<dbReference type="PANTHER" id="PTHR13190:SF1">
    <property type="entry name" value="AUTOPHAGY-RELATED 2, ISOFORM A"/>
    <property type="match status" value="1"/>
</dbReference>
<dbReference type="Proteomes" id="UP000693970">
    <property type="component" value="Unassembled WGS sequence"/>
</dbReference>
<evidence type="ECO:0000256" key="3">
    <source>
        <dbReference type="ARBA" id="ARBA00009714"/>
    </source>
</evidence>
<name>A0A9K3KNR1_9STRA</name>
<accession>A0A9K3KNR1</accession>
<dbReference type="GO" id="GO:0043495">
    <property type="term" value="F:protein-membrane adaptor activity"/>
    <property type="evidence" value="ECO:0007669"/>
    <property type="project" value="TreeGrafter"/>
</dbReference>
<gene>
    <name evidence="13" type="ORF">IV203_005810</name>
</gene>
<keyword evidence="6" id="KW-0256">Endoplasmic reticulum</keyword>
<dbReference type="GO" id="GO:0000045">
    <property type="term" value="P:autophagosome assembly"/>
    <property type="evidence" value="ECO:0007669"/>
    <property type="project" value="TreeGrafter"/>
</dbReference>
<keyword evidence="8" id="KW-0445">Lipid transport</keyword>
<evidence type="ECO:0000313" key="13">
    <source>
        <dbReference type="EMBL" id="KAG7346741.1"/>
    </source>
</evidence>
<dbReference type="GO" id="GO:0006869">
    <property type="term" value="P:lipid transport"/>
    <property type="evidence" value="ECO:0007669"/>
    <property type="project" value="UniProtKB-KW"/>
</dbReference>
<comment type="caution">
    <text evidence="13">The sequence shown here is derived from an EMBL/GenBank/DDBJ whole genome shotgun (WGS) entry which is preliminary data.</text>
</comment>
<protein>
    <recommendedName>
        <fullName evidence="4">Autophagy-related protein 2</fullName>
    </recommendedName>
</protein>
<comment type="catalytic activity">
    <reaction evidence="10">
        <text>a 1,2-diacyl-sn-glycero-3-phospho-L-serine(in) = a 1,2-diacyl-sn-glycero-3-phospho-L-serine(out)</text>
        <dbReference type="Rhea" id="RHEA:38663"/>
        <dbReference type="ChEBI" id="CHEBI:57262"/>
    </reaction>
</comment>
<dbReference type="InterPro" id="IPR026849">
    <property type="entry name" value="ATG2"/>
</dbReference>
<evidence type="ECO:0000256" key="5">
    <source>
        <dbReference type="ARBA" id="ARBA00022448"/>
    </source>
</evidence>
<comment type="catalytic activity">
    <reaction evidence="11">
        <text>a 1,2-diacyl-sn-glycero-3-phosphoethanolamine(in) = a 1,2-diacyl-sn-glycero-3-phosphoethanolamine(out)</text>
        <dbReference type="Rhea" id="RHEA:38895"/>
        <dbReference type="ChEBI" id="CHEBI:64612"/>
    </reaction>
</comment>
<feature type="region of interest" description="Disordered" evidence="12">
    <location>
        <begin position="83"/>
        <end position="103"/>
    </location>
</feature>
<evidence type="ECO:0000256" key="2">
    <source>
        <dbReference type="ARBA" id="ARBA00004623"/>
    </source>
</evidence>
<evidence type="ECO:0000256" key="7">
    <source>
        <dbReference type="ARBA" id="ARBA00023006"/>
    </source>
</evidence>